<evidence type="ECO:0000256" key="3">
    <source>
        <dbReference type="ARBA" id="ARBA00023134"/>
    </source>
</evidence>
<comment type="similarity">
    <text evidence="1 4 6">Belongs to the FtsZ family.</text>
</comment>
<dbReference type="SMART" id="SM00864">
    <property type="entry name" value="Tubulin"/>
    <property type="match status" value="1"/>
</dbReference>
<dbReference type="InterPro" id="IPR037103">
    <property type="entry name" value="Tubulin/FtsZ-like_C"/>
</dbReference>
<evidence type="ECO:0000259" key="8">
    <source>
        <dbReference type="SMART" id="SM00865"/>
    </source>
</evidence>
<keyword evidence="10" id="KW-1185">Reference proteome</keyword>
<feature type="binding site" evidence="4">
    <location>
        <begin position="116"/>
        <end position="118"/>
    </location>
    <ligand>
        <name>GTP</name>
        <dbReference type="ChEBI" id="CHEBI:37565"/>
    </ligand>
</feature>
<dbReference type="GO" id="GO:0032153">
    <property type="term" value="C:cell division site"/>
    <property type="evidence" value="ECO:0007669"/>
    <property type="project" value="UniProtKB-UniRule"/>
</dbReference>
<name>A0A975F3R5_9SPIR</name>
<dbReference type="GO" id="GO:0000917">
    <property type="term" value="P:division septum assembly"/>
    <property type="evidence" value="ECO:0007669"/>
    <property type="project" value="UniProtKB-KW"/>
</dbReference>
<dbReference type="Gene3D" id="3.30.1330.20">
    <property type="entry name" value="Tubulin/FtsZ, C-terminal domain"/>
    <property type="match status" value="1"/>
</dbReference>
<dbReference type="InterPro" id="IPR008280">
    <property type="entry name" value="Tub_FtsZ_C"/>
</dbReference>
<evidence type="ECO:0000256" key="4">
    <source>
        <dbReference type="HAMAP-Rule" id="MF_00909"/>
    </source>
</evidence>
<dbReference type="HAMAP" id="MF_00909">
    <property type="entry name" value="FtsZ"/>
    <property type="match status" value="1"/>
</dbReference>
<dbReference type="InterPro" id="IPR000158">
    <property type="entry name" value="Cell_div_FtsZ"/>
</dbReference>
<dbReference type="InterPro" id="IPR024757">
    <property type="entry name" value="FtsZ_C"/>
</dbReference>
<evidence type="ECO:0000313" key="9">
    <source>
        <dbReference type="EMBL" id="QTQ13728.1"/>
    </source>
</evidence>
<feature type="binding site" evidence="4">
    <location>
        <position position="147"/>
    </location>
    <ligand>
        <name>GTP</name>
        <dbReference type="ChEBI" id="CHEBI:37565"/>
    </ligand>
</feature>
<dbReference type="PRINTS" id="PR00423">
    <property type="entry name" value="CELLDVISFTSZ"/>
</dbReference>
<keyword evidence="3 4" id="KW-0342">GTP-binding</keyword>
<dbReference type="InterPro" id="IPR045061">
    <property type="entry name" value="FtsZ/CetZ"/>
</dbReference>
<sequence length="463" mass="48530">MLENFEVLNDFAEGLKRSPTVMKVIGCGGGGSNAVNRMIDANIENVEFIVLNTDAQALSESKAPRKIPIGQKLTGGLGSGFCPEIGEKAAEEDSESIRNALKGSDMVFITAGMGGGTGTGSAPVVARIAKEMGILTVGVVTLPFDFEGRMRREVAEEGVKKLRGEVDSLIVIPNQHLLKMDDKKMTFREAFLMADDVLRQGVQGISSVITKPGIVNIDFADVKRTMQGQGNVIFGVGLGTGENRCVDAATKAIKNPLLEDSSIDGAKNILINICSGDDIPMMEIDEIVNIITASADPVHNVFWGQVHDADLGDSVSVTVIATGFSSRSSGNGTPADKISKSKIISNENVLSYGDFDIISRPQAEHSYVSNTATKASSAAASDVKGNRSSGFLFDETGEPVAVSTAPSSSGGSNLGSALAHSVSRSSNISLSPPAGFNASSDDINQPACWRNAGLSRTINLSVD</sequence>
<dbReference type="SUPFAM" id="SSF55307">
    <property type="entry name" value="Tubulin C-terminal domain-like"/>
    <property type="match status" value="1"/>
</dbReference>
<dbReference type="InterPro" id="IPR020805">
    <property type="entry name" value="Cell_div_FtsZ_CS"/>
</dbReference>
<reference evidence="9 10" key="1">
    <citation type="journal article" date="2021" name="Microbiol. Resour. Announc.">
        <title>Complete Genome Sequences of Three Human Oral Treponema parvum Isolates.</title>
        <authorList>
            <person name="Zeng H."/>
            <person name="Watt R.M."/>
        </authorList>
    </citation>
    <scope>NUCLEOTIDE SEQUENCE [LARGE SCALE GENOMIC DNA]</scope>
    <source>
        <strain evidence="9 10">ATCC 700770</strain>
    </source>
</reference>
<comment type="subunit">
    <text evidence="4">Homodimer. Polymerizes to form a dynamic ring structure in a strictly GTP-dependent manner. Interacts directly with several other division proteins.</text>
</comment>
<dbReference type="CDD" id="cd02201">
    <property type="entry name" value="FtsZ_type1"/>
    <property type="match status" value="1"/>
</dbReference>
<feature type="domain" description="Tubulin/FtsZ GTPase" evidence="7">
    <location>
        <begin position="21"/>
        <end position="213"/>
    </location>
</feature>
<dbReference type="PANTHER" id="PTHR30314:SF3">
    <property type="entry name" value="MITOCHONDRIAL DIVISION PROTEIN FSZA"/>
    <property type="match status" value="1"/>
</dbReference>
<dbReference type="PROSITE" id="PS01135">
    <property type="entry name" value="FTSZ_2"/>
    <property type="match status" value="1"/>
</dbReference>
<dbReference type="Pfam" id="PF00091">
    <property type="entry name" value="Tubulin"/>
    <property type="match status" value="1"/>
</dbReference>
<evidence type="ECO:0000259" key="7">
    <source>
        <dbReference type="SMART" id="SM00864"/>
    </source>
</evidence>
<dbReference type="KEGG" id="tpav:HRQ91_04235"/>
<dbReference type="InterPro" id="IPR036525">
    <property type="entry name" value="Tubulin/FtsZ_GTPase_sf"/>
</dbReference>
<dbReference type="FunFam" id="3.40.50.1440:FF:000001">
    <property type="entry name" value="Cell division protein FtsZ"/>
    <property type="match status" value="1"/>
</dbReference>
<dbReference type="GO" id="GO:0043093">
    <property type="term" value="P:FtsZ-dependent cytokinesis"/>
    <property type="evidence" value="ECO:0007669"/>
    <property type="project" value="UniProtKB-UniRule"/>
</dbReference>
<keyword evidence="4 6" id="KW-0717">Septation</keyword>
<comment type="function">
    <text evidence="4 6">Essential cell division protein that forms a contractile ring structure (Z ring) at the future cell division site. The regulation of the ring assembly controls the timing and the location of cell division. One of the functions of the FtsZ ring is to recruit other cell division proteins to the septum to produce a new cell wall between the dividing cells. Binds GTP and shows GTPase activity.</text>
</comment>
<dbReference type="PANTHER" id="PTHR30314">
    <property type="entry name" value="CELL DIVISION PROTEIN FTSZ-RELATED"/>
    <property type="match status" value="1"/>
</dbReference>
<keyword evidence="4 6" id="KW-0132">Cell division</keyword>
<dbReference type="InterPro" id="IPR018316">
    <property type="entry name" value="Tubulin/FtsZ_2-layer-sand-dom"/>
</dbReference>
<keyword evidence="4 6" id="KW-0131">Cell cycle</keyword>
<dbReference type="Gene3D" id="3.40.50.1440">
    <property type="entry name" value="Tubulin/FtsZ, GTPase domain"/>
    <property type="match status" value="1"/>
</dbReference>
<dbReference type="Pfam" id="PF12327">
    <property type="entry name" value="FtsZ_C"/>
    <property type="match status" value="1"/>
</dbReference>
<dbReference type="AlphaFoldDB" id="A0A975F3R5"/>
<protein>
    <recommendedName>
        <fullName evidence="4 5">Cell division protein FtsZ</fullName>
    </recommendedName>
</protein>
<evidence type="ECO:0000256" key="2">
    <source>
        <dbReference type="ARBA" id="ARBA00022741"/>
    </source>
</evidence>
<feature type="binding site" evidence="4">
    <location>
        <position position="195"/>
    </location>
    <ligand>
        <name>GTP</name>
        <dbReference type="ChEBI" id="CHEBI:37565"/>
    </ligand>
</feature>
<accession>A0A975F3R5</accession>
<feature type="domain" description="Tubulin/FtsZ 2-layer sandwich" evidence="8">
    <location>
        <begin position="215"/>
        <end position="333"/>
    </location>
</feature>
<dbReference type="Proteomes" id="UP000671908">
    <property type="component" value="Chromosome"/>
</dbReference>
<dbReference type="GO" id="GO:0005737">
    <property type="term" value="C:cytoplasm"/>
    <property type="evidence" value="ECO:0007669"/>
    <property type="project" value="UniProtKB-SubCell"/>
</dbReference>
<dbReference type="RefSeq" id="WP_210120410.1">
    <property type="nucleotide sequence ID" value="NZ_CP054142.1"/>
</dbReference>
<keyword evidence="2 4" id="KW-0547">Nucleotide-binding</keyword>
<evidence type="ECO:0000313" key="10">
    <source>
        <dbReference type="Proteomes" id="UP000671908"/>
    </source>
</evidence>
<dbReference type="GO" id="GO:0005525">
    <property type="term" value="F:GTP binding"/>
    <property type="evidence" value="ECO:0007669"/>
    <property type="project" value="UniProtKB-UniRule"/>
</dbReference>
<dbReference type="GO" id="GO:0003924">
    <property type="term" value="F:GTPase activity"/>
    <property type="evidence" value="ECO:0007669"/>
    <property type="project" value="UniProtKB-UniRule"/>
</dbReference>
<dbReference type="GO" id="GO:0051258">
    <property type="term" value="P:protein polymerization"/>
    <property type="evidence" value="ECO:0007669"/>
    <property type="project" value="UniProtKB-UniRule"/>
</dbReference>
<keyword evidence="4" id="KW-0963">Cytoplasm</keyword>
<dbReference type="EMBL" id="CP054142">
    <property type="protein sequence ID" value="QTQ13728.1"/>
    <property type="molecule type" value="Genomic_DNA"/>
</dbReference>
<feature type="binding site" evidence="4">
    <location>
        <position position="151"/>
    </location>
    <ligand>
        <name>GTP</name>
        <dbReference type="ChEBI" id="CHEBI:37565"/>
    </ligand>
</feature>
<dbReference type="SMART" id="SM00865">
    <property type="entry name" value="Tubulin_C"/>
    <property type="match status" value="1"/>
</dbReference>
<gene>
    <name evidence="4 9" type="primary">ftsZ</name>
    <name evidence="9" type="ORF">HRQ91_04235</name>
</gene>
<dbReference type="NCBIfam" id="TIGR00065">
    <property type="entry name" value="ftsZ"/>
    <property type="match status" value="1"/>
</dbReference>
<dbReference type="InterPro" id="IPR003008">
    <property type="entry name" value="Tubulin_FtsZ_GTPase"/>
</dbReference>
<proteinExistence type="inferred from homology"/>
<feature type="binding site" evidence="4">
    <location>
        <begin position="29"/>
        <end position="33"/>
    </location>
    <ligand>
        <name>GTP</name>
        <dbReference type="ChEBI" id="CHEBI:37565"/>
    </ligand>
</feature>
<organism evidence="9 10">
    <name type="scientific">Treponema parvum</name>
    <dbReference type="NCBI Taxonomy" id="138851"/>
    <lineage>
        <taxon>Bacteria</taxon>
        <taxon>Pseudomonadati</taxon>
        <taxon>Spirochaetota</taxon>
        <taxon>Spirochaetia</taxon>
        <taxon>Spirochaetales</taxon>
        <taxon>Treponemataceae</taxon>
        <taxon>Treponema</taxon>
    </lineage>
</organism>
<comment type="subcellular location">
    <subcellularLocation>
        <location evidence="4">Cytoplasm</location>
    </subcellularLocation>
    <text evidence="4">Assembles at midcell at the inner surface of the cytoplasmic membrane.</text>
</comment>
<evidence type="ECO:0000256" key="1">
    <source>
        <dbReference type="ARBA" id="ARBA00009690"/>
    </source>
</evidence>
<dbReference type="SUPFAM" id="SSF52490">
    <property type="entry name" value="Tubulin nucleotide-binding domain-like"/>
    <property type="match status" value="1"/>
</dbReference>
<evidence type="ECO:0000256" key="6">
    <source>
        <dbReference type="RuleBase" id="RU000631"/>
    </source>
</evidence>
<evidence type="ECO:0000256" key="5">
    <source>
        <dbReference type="NCBIfam" id="TIGR00065"/>
    </source>
</evidence>